<accession>A0A8H6YAJ8</accession>
<proteinExistence type="predicted"/>
<dbReference type="Proteomes" id="UP000623467">
    <property type="component" value="Unassembled WGS sequence"/>
</dbReference>
<reference evidence="1" key="1">
    <citation type="submission" date="2020-05" db="EMBL/GenBank/DDBJ databases">
        <title>Mycena genomes resolve the evolution of fungal bioluminescence.</title>
        <authorList>
            <person name="Tsai I.J."/>
        </authorList>
    </citation>
    <scope>NUCLEOTIDE SEQUENCE</scope>
    <source>
        <strain evidence="1">160909Yilan</strain>
    </source>
</reference>
<sequence>MTSQCYLPAFPAFTSTTSPRSYICTERVRSLPSVSGNSLDASDPNQKAHFPRFMQFTWTTRAFHFWRISSYCLAKSRLSEHKRTTLVHSQGTCCNTVLCSCLLAVELWLFTLHLKFTAGKATGTTGFRHGIEKYAISELGNSSSWSPTLSKYKLKDAQLTFLVQCRALSPSRYN</sequence>
<dbReference type="AlphaFoldDB" id="A0A8H6YAJ8"/>
<evidence type="ECO:0000313" key="1">
    <source>
        <dbReference type="EMBL" id="KAF7355201.1"/>
    </source>
</evidence>
<gene>
    <name evidence="1" type="ORF">MSAN_01435900</name>
</gene>
<dbReference type="EMBL" id="JACAZH010000011">
    <property type="protein sequence ID" value="KAF7355201.1"/>
    <property type="molecule type" value="Genomic_DNA"/>
</dbReference>
<keyword evidence="2" id="KW-1185">Reference proteome</keyword>
<evidence type="ECO:0000313" key="2">
    <source>
        <dbReference type="Proteomes" id="UP000623467"/>
    </source>
</evidence>
<protein>
    <submittedName>
        <fullName evidence="1">Uncharacterized protein</fullName>
    </submittedName>
</protein>
<name>A0A8H6YAJ8_9AGAR</name>
<comment type="caution">
    <text evidence="1">The sequence shown here is derived from an EMBL/GenBank/DDBJ whole genome shotgun (WGS) entry which is preliminary data.</text>
</comment>
<organism evidence="1 2">
    <name type="scientific">Mycena sanguinolenta</name>
    <dbReference type="NCBI Taxonomy" id="230812"/>
    <lineage>
        <taxon>Eukaryota</taxon>
        <taxon>Fungi</taxon>
        <taxon>Dikarya</taxon>
        <taxon>Basidiomycota</taxon>
        <taxon>Agaricomycotina</taxon>
        <taxon>Agaricomycetes</taxon>
        <taxon>Agaricomycetidae</taxon>
        <taxon>Agaricales</taxon>
        <taxon>Marasmiineae</taxon>
        <taxon>Mycenaceae</taxon>
        <taxon>Mycena</taxon>
    </lineage>
</organism>